<evidence type="ECO:0000256" key="2">
    <source>
        <dbReference type="ARBA" id="ARBA00023002"/>
    </source>
</evidence>
<organism evidence="5 6">
    <name type="scientific">Vandammella animalimorsus</name>
    <dbReference type="NCBI Taxonomy" id="2029117"/>
    <lineage>
        <taxon>Bacteria</taxon>
        <taxon>Pseudomonadati</taxon>
        <taxon>Pseudomonadota</taxon>
        <taxon>Betaproteobacteria</taxon>
        <taxon>Burkholderiales</taxon>
        <taxon>Comamonadaceae</taxon>
        <taxon>Vandammella</taxon>
    </lineage>
</organism>
<sequence length="298" mass="31724">MNLIELLRRRSSAHAFAESAISDAELRHLAQAASLAPSAFHLQNWRFTAVCSPEAKQALYEAAFRQPKILQAAAVFIISGDLLGYQALAARLQSVVAAGQMDQATADGWVAFAQSAFHENPQTQRDEAMRSASLAAMALMLAATEAAWASCPMSGFDPAAVRQLAGLPESHLPVLLVAVAAGGRGQSGGRPGAESAGAGRAAMAADLRGWCGCVGQNAGRSHFSGIRTAARLCRQRRSCAQAGAHSRHRSRQSRRQRQSLLARLAQGLPHSDQQDIDRQRQGVQQRPVGLQWCSGQAA</sequence>
<gene>
    <name evidence="5" type="ORF">CK620_05270</name>
</gene>
<dbReference type="Proteomes" id="UP000217999">
    <property type="component" value="Unassembled WGS sequence"/>
</dbReference>
<comment type="similarity">
    <text evidence="1">Belongs to the nitroreductase family.</text>
</comment>
<dbReference type="EMBL" id="NSJF01000002">
    <property type="protein sequence ID" value="PAT35294.1"/>
    <property type="molecule type" value="Genomic_DNA"/>
</dbReference>
<dbReference type="PANTHER" id="PTHR43673">
    <property type="entry name" value="NAD(P)H NITROREDUCTASE YDGI-RELATED"/>
    <property type="match status" value="1"/>
</dbReference>
<dbReference type="InterPro" id="IPR029479">
    <property type="entry name" value="Nitroreductase"/>
</dbReference>
<reference evidence="5 6" key="1">
    <citation type="submission" date="2017-08" db="EMBL/GenBank/DDBJ databases">
        <title>WGS of Clinical strains of the CDC Group NO-1 linked to zoonotic infections in humans.</title>
        <authorList>
            <person name="Bernier A.-M."/>
            <person name="Bernard K."/>
        </authorList>
    </citation>
    <scope>NUCLEOTIDE SEQUENCE [LARGE SCALE GENOMIC DNA]</scope>
    <source>
        <strain evidence="5 6">NML03-0146</strain>
    </source>
</reference>
<dbReference type="SUPFAM" id="SSF55469">
    <property type="entry name" value="FMN-dependent nitroreductase-like"/>
    <property type="match status" value="1"/>
</dbReference>
<feature type="region of interest" description="Disordered" evidence="3">
    <location>
        <begin position="267"/>
        <end position="298"/>
    </location>
</feature>
<proteinExistence type="inferred from homology"/>
<evidence type="ECO:0000313" key="5">
    <source>
        <dbReference type="EMBL" id="PAT35294.1"/>
    </source>
</evidence>
<dbReference type="AlphaFoldDB" id="A0A2A2AC25"/>
<dbReference type="GO" id="GO:0016491">
    <property type="term" value="F:oxidoreductase activity"/>
    <property type="evidence" value="ECO:0007669"/>
    <property type="project" value="UniProtKB-KW"/>
</dbReference>
<evidence type="ECO:0000259" key="4">
    <source>
        <dbReference type="Pfam" id="PF00881"/>
    </source>
</evidence>
<comment type="caution">
    <text evidence="5">The sequence shown here is derived from an EMBL/GenBank/DDBJ whole genome shotgun (WGS) entry which is preliminary data.</text>
</comment>
<protein>
    <recommendedName>
        <fullName evidence="4">Nitroreductase domain-containing protein</fullName>
    </recommendedName>
</protein>
<dbReference type="Pfam" id="PF00881">
    <property type="entry name" value="Nitroreductase"/>
    <property type="match status" value="1"/>
</dbReference>
<name>A0A2A2AC25_9BURK</name>
<accession>A0A2A2AC25</accession>
<dbReference type="PANTHER" id="PTHR43673:SF12">
    <property type="entry name" value="PROTEIN DRGA"/>
    <property type="match status" value="1"/>
</dbReference>
<keyword evidence="2" id="KW-0560">Oxidoreductase</keyword>
<feature type="compositionally biased region" description="Low complexity" evidence="3">
    <location>
        <begin position="281"/>
        <end position="291"/>
    </location>
</feature>
<evidence type="ECO:0000313" key="6">
    <source>
        <dbReference type="Proteomes" id="UP000217999"/>
    </source>
</evidence>
<evidence type="ECO:0000256" key="3">
    <source>
        <dbReference type="SAM" id="MobiDB-lite"/>
    </source>
</evidence>
<evidence type="ECO:0000256" key="1">
    <source>
        <dbReference type="ARBA" id="ARBA00007118"/>
    </source>
</evidence>
<dbReference type="Gene3D" id="3.40.109.10">
    <property type="entry name" value="NADH Oxidase"/>
    <property type="match status" value="1"/>
</dbReference>
<feature type="domain" description="Nitroreductase" evidence="4">
    <location>
        <begin position="8"/>
        <end position="179"/>
    </location>
</feature>
<dbReference type="InterPro" id="IPR000415">
    <property type="entry name" value="Nitroreductase-like"/>
</dbReference>